<dbReference type="EMBL" id="BBMN01000030">
    <property type="protein sequence ID" value="GAL08695.1"/>
    <property type="molecule type" value="Genomic_DNA"/>
</dbReference>
<proteinExistence type="predicted"/>
<evidence type="ECO:0000256" key="1">
    <source>
        <dbReference type="SAM" id="MobiDB-lite"/>
    </source>
</evidence>
<dbReference type="Proteomes" id="UP000029227">
    <property type="component" value="Unassembled WGS sequence"/>
</dbReference>
<evidence type="ECO:0000313" key="2">
    <source>
        <dbReference type="EMBL" id="GAL08695.1"/>
    </source>
</evidence>
<reference evidence="2 3" key="1">
    <citation type="journal article" date="2014" name="Genome Announc.">
        <title>Draft Genome Sequences of Two Vibrionaceae Species, Vibrio ponticus C121 and Photobacterium aphoticum C119, Isolated as Coral Reef Microbiota.</title>
        <authorList>
            <person name="Al-saari N."/>
            <person name="Meirelles P.M."/>
            <person name="Mino S."/>
            <person name="Suda W."/>
            <person name="Oshima K."/>
            <person name="Hattori M."/>
            <person name="Ohkuma M."/>
            <person name="Thompson F.L."/>
            <person name="Gomez-Gil B."/>
            <person name="Sawabe T."/>
            <person name="Sawabe T."/>
        </authorList>
    </citation>
    <scope>NUCLEOTIDE SEQUENCE [LARGE SCALE GENOMIC DNA]</scope>
    <source>
        <strain evidence="2 3">JCM 19237</strain>
    </source>
</reference>
<organism evidence="2 3">
    <name type="scientific">Photobacterium aphoticum</name>
    <dbReference type="NCBI Taxonomy" id="754436"/>
    <lineage>
        <taxon>Bacteria</taxon>
        <taxon>Pseudomonadati</taxon>
        <taxon>Pseudomonadota</taxon>
        <taxon>Gammaproteobacteria</taxon>
        <taxon>Vibrionales</taxon>
        <taxon>Vibrionaceae</taxon>
        <taxon>Photobacterium</taxon>
    </lineage>
</organism>
<accession>A0A090QZS3</accession>
<comment type="caution">
    <text evidence="2">The sequence shown here is derived from an EMBL/GenBank/DDBJ whole genome shotgun (WGS) entry which is preliminary data.</text>
</comment>
<evidence type="ECO:0000313" key="3">
    <source>
        <dbReference type="Proteomes" id="UP000029227"/>
    </source>
</evidence>
<feature type="region of interest" description="Disordered" evidence="1">
    <location>
        <begin position="54"/>
        <end position="82"/>
    </location>
</feature>
<protein>
    <submittedName>
        <fullName evidence="2">Uncharacterized protein</fullName>
    </submittedName>
</protein>
<gene>
    <name evidence="2" type="ORF">JCM19237_3189</name>
</gene>
<feature type="region of interest" description="Disordered" evidence="1">
    <location>
        <begin position="154"/>
        <end position="189"/>
    </location>
</feature>
<name>A0A090QZS3_9GAMM</name>
<dbReference type="AlphaFoldDB" id="A0A090QZS3"/>
<sequence length="189" mass="20090">MAALLSEPEVEPSRADAFEQVEVMDETSVVDHATESAPQSVSVSDAAVDELEREALFSPATSAAETIDASLSEDEAMSAEDDAIWSAANVEPELEGEDWTSQPEMHTEDVPAFDQDDAALDAVTASVTAPESVLDEIDYAAQMPAPEAVAPVEHAVQEDTSWQDDSESVLLTEEKPAPAPTRLTSVSKS</sequence>
<dbReference type="STRING" id="754436.JCM19237_3189"/>
<feature type="compositionally biased region" description="Acidic residues" evidence="1">
    <location>
        <begin position="71"/>
        <end position="82"/>
    </location>
</feature>